<sequence>MCVTEIVNHILQIEHGFKHINEGADKIIETLSKEHCYQLAINMFDHEAYQVRMLATALLGTLACNNGDALKLLKEKVACDNNWRVQEMLAKAFDKICKMKGYEQSLPLIEEWLNNSNPNVCRAVTEGLRIWTNRPFFNDNPSIAISLISRHKGHQSDYLRKSVGNALCDISKKHLELVRKETAQWDLSNPSILFTYKLAMKHCKQT</sequence>
<comment type="caution">
    <text evidence="1">The sequence shown here is derived from an EMBL/GenBank/DDBJ whole genome shotgun (WGS) entry which is preliminary data.</text>
</comment>
<organism evidence="1 2">
    <name type="scientific">Falsiporphyromonas endometrii</name>
    <dbReference type="NCBI Taxonomy" id="1387297"/>
    <lineage>
        <taxon>Bacteria</taxon>
        <taxon>Pseudomonadati</taxon>
        <taxon>Bacteroidota</taxon>
        <taxon>Bacteroidia</taxon>
        <taxon>Bacteroidales</taxon>
        <taxon>Porphyromonadaceae</taxon>
        <taxon>Falsiporphyromonas</taxon>
    </lineage>
</organism>
<dbReference type="Gene3D" id="1.10.1240.70">
    <property type="match status" value="1"/>
</dbReference>
<name>A0ABV9K6E3_9PORP</name>
<dbReference type="SUPFAM" id="SSF48371">
    <property type="entry name" value="ARM repeat"/>
    <property type="match status" value="1"/>
</dbReference>
<keyword evidence="2" id="KW-1185">Reference proteome</keyword>
<dbReference type="Proteomes" id="UP001596020">
    <property type="component" value="Unassembled WGS sequence"/>
</dbReference>
<dbReference type="EMBL" id="JBHSGO010000047">
    <property type="protein sequence ID" value="MFC4665546.1"/>
    <property type="molecule type" value="Genomic_DNA"/>
</dbReference>
<dbReference type="InterPro" id="IPR016024">
    <property type="entry name" value="ARM-type_fold"/>
</dbReference>
<proteinExistence type="predicted"/>
<protein>
    <submittedName>
        <fullName evidence="1">DNA alkylation repair protein</fullName>
    </submittedName>
</protein>
<dbReference type="RefSeq" id="WP_380077787.1">
    <property type="nucleotide sequence ID" value="NZ_JBHSGO010000047.1"/>
</dbReference>
<reference evidence="2" key="1">
    <citation type="journal article" date="2019" name="Int. J. Syst. Evol. Microbiol.">
        <title>The Global Catalogue of Microorganisms (GCM) 10K type strain sequencing project: providing services to taxonomists for standard genome sequencing and annotation.</title>
        <authorList>
            <consortium name="The Broad Institute Genomics Platform"/>
            <consortium name="The Broad Institute Genome Sequencing Center for Infectious Disease"/>
            <person name="Wu L."/>
            <person name="Ma J."/>
        </authorList>
    </citation>
    <scope>NUCLEOTIDE SEQUENCE [LARGE SCALE GENOMIC DNA]</scope>
    <source>
        <strain evidence="2">CGMCC 4.7357</strain>
    </source>
</reference>
<dbReference type="Pfam" id="PF08713">
    <property type="entry name" value="DNA_alkylation"/>
    <property type="match status" value="1"/>
</dbReference>
<dbReference type="InterPro" id="IPR014825">
    <property type="entry name" value="DNA_alkylation"/>
</dbReference>
<dbReference type="Gene3D" id="1.25.40.290">
    <property type="entry name" value="ARM repeat domains"/>
    <property type="match status" value="1"/>
</dbReference>
<evidence type="ECO:0000313" key="2">
    <source>
        <dbReference type="Proteomes" id="UP001596020"/>
    </source>
</evidence>
<evidence type="ECO:0000313" key="1">
    <source>
        <dbReference type="EMBL" id="MFC4665546.1"/>
    </source>
</evidence>
<accession>A0ABV9K6E3</accession>
<gene>
    <name evidence="1" type="ORF">ACFO3G_02790</name>
</gene>